<keyword evidence="2" id="KW-1185">Reference proteome</keyword>
<dbReference type="AlphaFoldDB" id="A0A4C1Z046"/>
<dbReference type="Proteomes" id="UP000299102">
    <property type="component" value="Unassembled WGS sequence"/>
</dbReference>
<proteinExistence type="predicted"/>
<dbReference type="EMBL" id="BGZK01001452">
    <property type="protein sequence ID" value="GBP80239.1"/>
    <property type="molecule type" value="Genomic_DNA"/>
</dbReference>
<organism evidence="1 2">
    <name type="scientific">Eumeta variegata</name>
    <name type="common">Bagworm moth</name>
    <name type="synonym">Eumeta japonica</name>
    <dbReference type="NCBI Taxonomy" id="151549"/>
    <lineage>
        <taxon>Eukaryota</taxon>
        <taxon>Metazoa</taxon>
        <taxon>Ecdysozoa</taxon>
        <taxon>Arthropoda</taxon>
        <taxon>Hexapoda</taxon>
        <taxon>Insecta</taxon>
        <taxon>Pterygota</taxon>
        <taxon>Neoptera</taxon>
        <taxon>Endopterygota</taxon>
        <taxon>Lepidoptera</taxon>
        <taxon>Glossata</taxon>
        <taxon>Ditrysia</taxon>
        <taxon>Tineoidea</taxon>
        <taxon>Psychidae</taxon>
        <taxon>Oiketicinae</taxon>
        <taxon>Eumeta</taxon>
    </lineage>
</organism>
<comment type="caution">
    <text evidence="1">The sequence shown here is derived from an EMBL/GenBank/DDBJ whole genome shotgun (WGS) entry which is preliminary data.</text>
</comment>
<gene>
    <name evidence="1" type="ORF">EVAR_48595_1</name>
</gene>
<evidence type="ECO:0000313" key="1">
    <source>
        <dbReference type="EMBL" id="GBP80239.1"/>
    </source>
</evidence>
<protein>
    <submittedName>
        <fullName evidence="1">Uncharacterized protein</fullName>
    </submittedName>
</protein>
<name>A0A4C1Z046_EUMVA</name>
<accession>A0A4C1Z046</accession>
<sequence length="104" mass="11988">MHRREYNYRRECRFQSGLGVRSQPVFVHPLARNWSRDRAGASSCAGCDGRRAVVEARAHRRPSERRAPDFIRLSNLTRCLTKCFTDRLELASPPRAQLVCFIGL</sequence>
<evidence type="ECO:0000313" key="2">
    <source>
        <dbReference type="Proteomes" id="UP000299102"/>
    </source>
</evidence>
<reference evidence="1 2" key="1">
    <citation type="journal article" date="2019" name="Commun. Biol.">
        <title>The bagworm genome reveals a unique fibroin gene that provides high tensile strength.</title>
        <authorList>
            <person name="Kono N."/>
            <person name="Nakamura H."/>
            <person name="Ohtoshi R."/>
            <person name="Tomita M."/>
            <person name="Numata K."/>
            <person name="Arakawa K."/>
        </authorList>
    </citation>
    <scope>NUCLEOTIDE SEQUENCE [LARGE SCALE GENOMIC DNA]</scope>
</reference>